<dbReference type="Proteomes" id="UP000324748">
    <property type="component" value="Unassembled WGS sequence"/>
</dbReference>
<evidence type="ECO:0000313" key="2">
    <source>
        <dbReference type="EMBL" id="KAA1110786.1"/>
    </source>
</evidence>
<sequence length="120" mass="13907">MIVCGVNVLGEHERSSLIAVLFLFNQLDSVGSTWREDMLSSSHNRTGIFSTLIDWIRLFYNQSFFEGHHPFGISFLFILLWSTTITFPFCHQARRIISEVSEFFQERQAPLKKNVHVVKG</sequence>
<dbReference type="AlphaFoldDB" id="A0A5B0QBW0"/>
<gene>
    <name evidence="2" type="ORF">PGT21_031679</name>
</gene>
<keyword evidence="1" id="KW-1133">Transmembrane helix</keyword>
<organism evidence="2 3">
    <name type="scientific">Puccinia graminis f. sp. tritici</name>
    <dbReference type="NCBI Taxonomy" id="56615"/>
    <lineage>
        <taxon>Eukaryota</taxon>
        <taxon>Fungi</taxon>
        <taxon>Dikarya</taxon>
        <taxon>Basidiomycota</taxon>
        <taxon>Pucciniomycotina</taxon>
        <taxon>Pucciniomycetes</taxon>
        <taxon>Pucciniales</taxon>
        <taxon>Pucciniaceae</taxon>
        <taxon>Puccinia</taxon>
    </lineage>
</organism>
<evidence type="ECO:0000313" key="3">
    <source>
        <dbReference type="Proteomes" id="UP000324748"/>
    </source>
</evidence>
<evidence type="ECO:0000256" key="1">
    <source>
        <dbReference type="SAM" id="Phobius"/>
    </source>
</evidence>
<feature type="transmembrane region" description="Helical" evidence="1">
    <location>
        <begin position="71"/>
        <end position="90"/>
    </location>
</feature>
<dbReference type="EMBL" id="VSWC01000027">
    <property type="protein sequence ID" value="KAA1110786.1"/>
    <property type="molecule type" value="Genomic_DNA"/>
</dbReference>
<keyword evidence="1" id="KW-0812">Transmembrane</keyword>
<protein>
    <submittedName>
        <fullName evidence="2">Uncharacterized protein</fullName>
    </submittedName>
</protein>
<keyword evidence="3" id="KW-1185">Reference proteome</keyword>
<name>A0A5B0QBW0_PUCGR</name>
<keyword evidence="1" id="KW-0472">Membrane</keyword>
<proteinExistence type="predicted"/>
<reference evidence="2 3" key="1">
    <citation type="submission" date="2019-05" db="EMBL/GenBank/DDBJ databases">
        <title>Emergence of the Ug99 lineage of the wheat stem rust pathogen through somatic hybridization.</title>
        <authorList>
            <person name="Li F."/>
            <person name="Upadhyaya N.M."/>
            <person name="Sperschneider J."/>
            <person name="Matny O."/>
            <person name="Nguyen-Phuc H."/>
            <person name="Mago R."/>
            <person name="Raley C."/>
            <person name="Miller M.E."/>
            <person name="Silverstein K.A.T."/>
            <person name="Henningsen E."/>
            <person name="Hirsch C.D."/>
            <person name="Visser B."/>
            <person name="Pretorius Z.A."/>
            <person name="Steffenson B.J."/>
            <person name="Schwessinger B."/>
            <person name="Dodds P.N."/>
            <person name="Figueroa M."/>
        </authorList>
    </citation>
    <scope>NUCLEOTIDE SEQUENCE [LARGE SCALE GENOMIC DNA]</scope>
    <source>
        <strain evidence="2">21-0</strain>
    </source>
</reference>
<accession>A0A5B0QBW0</accession>
<comment type="caution">
    <text evidence="2">The sequence shown here is derived from an EMBL/GenBank/DDBJ whole genome shotgun (WGS) entry which is preliminary data.</text>
</comment>